<organism evidence="2 3">
    <name type="scientific">Friedmanniomyces endolithicus</name>
    <dbReference type="NCBI Taxonomy" id="329885"/>
    <lineage>
        <taxon>Eukaryota</taxon>
        <taxon>Fungi</taxon>
        <taxon>Dikarya</taxon>
        <taxon>Ascomycota</taxon>
        <taxon>Pezizomycotina</taxon>
        <taxon>Dothideomycetes</taxon>
        <taxon>Dothideomycetidae</taxon>
        <taxon>Mycosphaerellales</taxon>
        <taxon>Teratosphaeriaceae</taxon>
        <taxon>Friedmanniomyces</taxon>
    </lineage>
</organism>
<dbReference type="PANTHER" id="PTHR24148">
    <property type="entry name" value="ANKYRIN REPEAT DOMAIN-CONTAINING PROTEIN 39 HOMOLOG-RELATED"/>
    <property type="match status" value="1"/>
</dbReference>
<sequence>MNMLYPQRLDAASWEVRTITITGQDENGLIACSLNTVCLTEATYTALSYVWGDPKVTKPILVDGQVFQATVNLELGLRTLGQDFVGKALWVDAICINQQDIAEKNQQVPLMGELYGHAAGVVIWLGESDPAMEMLMEGLAQEAPSLGAGVDGTSKRQHEIGIRKNESMFMAIARRPWWKRIWLQVVQEALLSQEDPVFRCGPHEFTWSRFFGFFLAHYKEAEKLGSTSNERAPEVSEWQERLGIQDSEHYKYGAGSDVVILSVYATVRNDFQRINHVPLSAIVAMGFDRAATVPHDYIYGFLGLMSEHDTTLVDVDYNSSHWDLYRAFAENLVASEDEDGTKVFSTLCFSDGEGRPSWVPDFGRQSMLGPQSGMLLIIDKSWHFPPTVWFSDDNEVLMLAGVLLGDIIWSRHIQASQDGLLSNISGIVNLARRETAAGTPSLTRLFTGNNGGRGPLLKNEAESDRWWEHLMDDAFPIKAVLSSEAGQEPRGELDGLSISSVCSQLAASALLTSAGRSLFVTTNGQIGIGVPRCQPGDLVVYLYGMYAPFVLRPKSGHYTIIGAARIAGLEDAASLERYCTEHQLAKATFRLG</sequence>
<dbReference type="InterPro" id="IPR052895">
    <property type="entry name" value="HetReg/Transcr_Mod"/>
</dbReference>
<dbReference type="InterPro" id="IPR010730">
    <property type="entry name" value="HET"/>
</dbReference>
<dbReference type="PANTHER" id="PTHR24148:SF82">
    <property type="entry name" value="HETEROKARYON INCOMPATIBILITY DOMAIN-CONTAINING PROTEIN"/>
    <property type="match status" value="1"/>
</dbReference>
<evidence type="ECO:0000313" key="2">
    <source>
        <dbReference type="EMBL" id="KAK1002396.1"/>
    </source>
</evidence>
<gene>
    <name evidence="2" type="ORF">LTR91_005080</name>
</gene>
<proteinExistence type="predicted"/>
<protein>
    <recommendedName>
        <fullName evidence="1">Heterokaryon incompatibility domain-containing protein</fullName>
    </recommendedName>
</protein>
<keyword evidence="3" id="KW-1185">Reference proteome</keyword>
<accession>A0AAN6QXZ3</accession>
<dbReference type="Pfam" id="PF06985">
    <property type="entry name" value="HET"/>
    <property type="match status" value="1"/>
</dbReference>
<feature type="domain" description="Heterokaryon incompatibility" evidence="1">
    <location>
        <begin position="44"/>
        <end position="183"/>
    </location>
</feature>
<name>A0AAN6QXZ3_9PEZI</name>
<dbReference type="AlphaFoldDB" id="A0AAN6QXZ3"/>
<evidence type="ECO:0000313" key="3">
    <source>
        <dbReference type="Proteomes" id="UP001175353"/>
    </source>
</evidence>
<dbReference type="Pfam" id="PF26639">
    <property type="entry name" value="Het-6_barrel"/>
    <property type="match status" value="1"/>
</dbReference>
<dbReference type="Proteomes" id="UP001175353">
    <property type="component" value="Unassembled WGS sequence"/>
</dbReference>
<comment type="caution">
    <text evidence="2">The sequence shown here is derived from an EMBL/GenBank/DDBJ whole genome shotgun (WGS) entry which is preliminary data.</text>
</comment>
<dbReference type="EMBL" id="JAUJLE010000031">
    <property type="protein sequence ID" value="KAK1002396.1"/>
    <property type="molecule type" value="Genomic_DNA"/>
</dbReference>
<evidence type="ECO:0000259" key="1">
    <source>
        <dbReference type="Pfam" id="PF06985"/>
    </source>
</evidence>
<reference evidence="2" key="1">
    <citation type="submission" date="2023-06" db="EMBL/GenBank/DDBJ databases">
        <title>Black Yeasts Isolated from many extreme environments.</title>
        <authorList>
            <person name="Coleine C."/>
            <person name="Stajich J.E."/>
            <person name="Selbmann L."/>
        </authorList>
    </citation>
    <scope>NUCLEOTIDE SEQUENCE</scope>
    <source>
        <strain evidence="2">CCFEE 5200</strain>
    </source>
</reference>